<name>A0A6P2D5E9_9BACT</name>
<dbReference type="SMART" id="SM00460">
    <property type="entry name" value="TGc"/>
    <property type="match status" value="1"/>
</dbReference>
<dbReference type="Gene3D" id="3.10.620.30">
    <property type="match status" value="1"/>
</dbReference>
<dbReference type="KEGG" id="gms:SOIL9_30120"/>
<evidence type="ECO:0000256" key="2">
    <source>
        <dbReference type="SAM" id="Phobius"/>
    </source>
</evidence>
<sequence length="580" mass="63628">MLRTRLTAFAALALILASATVFFTRRATGGVDVGPPGTSAWEISVTVRGEFPAKNAKDAKAKTNPRVTLFAPPDFRRQHVSDESWKSNELTRPEGRAGAKGPREKAIWKARPEASTSKSYRLTYSFHVVLGAHNPSLAMGGRAKQLDADPTNTNPDRTLKNTSRIQSTRGEIKELAEDLGAGEKLDQFRAFFEYVNALPYQDGVKQTAADCLENKDGKPRGGDDIGKSRLLVALCRAKGIHARVIGGMILTPNAPPKLHRWVEAWVPGKERPEPHWVPADPTFNHFGNRRWPTNYLVVRIGDGPIVSGPGSPRVSLFARPLADHPADESRMQTFWRAVSLASLPPAEQHLARFIVLLPVATVVVSFIRVVIGYHTFGVFSPALLGLIFRDLRSLAWGLGIFAATVLIGWVFRKILDQFHLLLIPRAAVLLTMIVAFLLVVLGVSARYGVQVSGYLSLFPLVILTHMVERVWTVEAEDGSWSSFKTLIGTLGVAAVVALVLSPDAVGRTVFRFPEMLGLVTAALLLLGRYTGYRLTELYRFQDVIEPAKVESGAAKQMDSAKLLQSQPQPVADDRKSDPKA</sequence>
<dbReference type="InterPro" id="IPR038765">
    <property type="entry name" value="Papain-like_cys_pep_sf"/>
</dbReference>
<feature type="transmembrane region" description="Helical" evidence="2">
    <location>
        <begin position="349"/>
        <end position="366"/>
    </location>
</feature>
<reference evidence="5 6" key="1">
    <citation type="submission" date="2019-05" db="EMBL/GenBank/DDBJ databases">
        <authorList>
            <consortium name="Science for Life Laboratories"/>
        </authorList>
    </citation>
    <scope>NUCLEOTIDE SEQUENCE [LARGE SCALE GENOMIC DNA]</scope>
    <source>
        <strain evidence="5">Soil9</strain>
    </source>
</reference>
<feature type="transmembrane region" description="Helical" evidence="2">
    <location>
        <begin position="394"/>
        <end position="411"/>
    </location>
</feature>
<dbReference type="PANTHER" id="PTHR33490">
    <property type="entry name" value="BLR5614 PROTEIN-RELATED"/>
    <property type="match status" value="1"/>
</dbReference>
<keyword evidence="2" id="KW-0812">Transmembrane</keyword>
<dbReference type="Pfam" id="PF01841">
    <property type="entry name" value="Transglut_core"/>
    <property type="match status" value="1"/>
</dbReference>
<dbReference type="Proteomes" id="UP000464178">
    <property type="component" value="Chromosome"/>
</dbReference>
<dbReference type="InterPro" id="IPR002931">
    <property type="entry name" value="Transglutaminase-like"/>
</dbReference>
<feature type="transmembrane region" description="Helical" evidence="2">
    <location>
        <begin position="512"/>
        <end position="531"/>
    </location>
</feature>
<proteinExistence type="predicted"/>
<protein>
    <recommendedName>
        <fullName evidence="4">Transglutaminase-like domain-containing protein</fullName>
    </recommendedName>
</protein>
<feature type="region of interest" description="Disordered" evidence="1">
    <location>
        <begin position="555"/>
        <end position="580"/>
    </location>
</feature>
<feature type="chain" id="PRO_5026811192" description="Transglutaminase-like domain-containing protein" evidence="3">
    <location>
        <begin position="24"/>
        <end position="580"/>
    </location>
</feature>
<keyword evidence="2" id="KW-1133">Transmembrane helix</keyword>
<keyword evidence="2" id="KW-0472">Membrane</keyword>
<dbReference type="SUPFAM" id="SSF54001">
    <property type="entry name" value="Cysteine proteinases"/>
    <property type="match status" value="1"/>
</dbReference>
<gene>
    <name evidence="5" type="ORF">SOIL9_30120</name>
</gene>
<feature type="compositionally biased region" description="Basic and acidic residues" evidence="1">
    <location>
        <begin position="571"/>
        <end position="580"/>
    </location>
</feature>
<dbReference type="InterPro" id="IPR025840">
    <property type="entry name" value="7TM_transglut"/>
</dbReference>
<feature type="domain" description="Transglutaminase-like" evidence="4">
    <location>
        <begin position="211"/>
        <end position="283"/>
    </location>
</feature>
<feature type="region of interest" description="Disordered" evidence="1">
    <location>
        <begin position="78"/>
        <end position="110"/>
    </location>
</feature>
<evidence type="ECO:0000259" key="4">
    <source>
        <dbReference type="SMART" id="SM00460"/>
    </source>
</evidence>
<feature type="signal peptide" evidence="3">
    <location>
        <begin position="1"/>
        <end position="23"/>
    </location>
</feature>
<feature type="transmembrane region" description="Helical" evidence="2">
    <location>
        <begin position="423"/>
        <end position="445"/>
    </location>
</feature>
<evidence type="ECO:0000313" key="5">
    <source>
        <dbReference type="EMBL" id="VTR94702.1"/>
    </source>
</evidence>
<keyword evidence="6" id="KW-1185">Reference proteome</keyword>
<evidence type="ECO:0000313" key="6">
    <source>
        <dbReference type="Proteomes" id="UP000464178"/>
    </source>
</evidence>
<organism evidence="5 6">
    <name type="scientific">Gemmata massiliana</name>
    <dbReference type="NCBI Taxonomy" id="1210884"/>
    <lineage>
        <taxon>Bacteria</taxon>
        <taxon>Pseudomonadati</taxon>
        <taxon>Planctomycetota</taxon>
        <taxon>Planctomycetia</taxon>
        <taxon>Gemmatales</taxon>
        <taxon>Gemmataceae</taxon>
        <taxon>Gemmata</taxon>
    </lineage>
</organism>
<evidence type="ECO:0000256" key="1">
    <source>
        <dbReference type="SAM" id="MobiDB-lite"/>
    </source>
</evidence>
<dbReference type="AlphaFoldDB" id="A0A6P2D5E9"/>
<dbReference type="RefSeq" id="WP_162669200.1">
    <property type="nucleotide sequence ID" value="NZ_LR593886.1"/>
</dbReference>
<accession>A0A6P2D5E9</accession>
<keyword evidence="3" id="KW-0732">Signal</keyword>
<feature type="transmembrane region" description="Helical" evidence="2">
    <location>
        <begin position="451"/>
        <end position="471"/>
    </location>
</feature>
<dbReference type="EMBL" id="LR593886">
    <property type="protein sequence ID" value="VTR94702.1"/>
    <property type="molecule type" value="Genomic_DNA"/>
</dbReference>
<dbReference type="Pfam" id="PF14402">
    <property type="entry name" value="7TM_transglut"/>
    <property type="match status" value="1"/>
</dbReference>
<feature type="transmembrane region" description="Helical" evidence="2">
    <location>
        <begin position="483"/>
        <end position="500"/>
    </location>
</feature>
<evidence type="ECO:0000256" key="3">
    <source>
        <dbReference type="SAM" id="SignalP"/>
    </source>
</evidence>